<dbReference type="Proteomes" id="UP000708208">
    <property type="component" value="Unassembled WGS sequence"/>
</dbReference>
<feature type="transmembrane region" description="Helical" evidence="1">
    <location>
        <begin position="389"/>
        <end position="422"/>
    </location>
</feature>
<comment type="caution">
    <text evidence="3">The sequence shown here is derived from an EMBL/GenBank/DDBJ whole genome shotgun (WGS) entry which is preliminary data.</text>
</comment>
<name>A0A8J2KLZ0_9HEXA</name>
<feature type="transmembrane region" description="Helical" evidence="1">
    <location>
        <begin position="443"/>
        <end position="460"/>
    </location>
</feature>
<keyword evidence="1" id="KW-0472">Membrane</keyword>
<sequence length="729" mass="84031">MSKICALQVLIIPLIIFTDHVICNPYVTPINSRAVDLQGLLQSLSNCFVRIFALQTAFDFSSSNVPFVLTNVNNYDFCPKNSEGFHYMYLPDKFVENIAVLKLSSIKCFAGVILQENEYTDERISTSTTPDDINCLISILSLEGSLRYFRIVNYEAVHAQELRIYPRTYFVFTNSIREKTVSESHKGYITALLKHDNTFSYFIIEYSPVLGADLSALQDTKELYYILHNCDWGYLIRSKCPDVQGSSIYQSLSTCYKKATGNGRHYYAWAAYEIGNLDFGLKFCPNSVTEEDFSLSSMTALGFFLREDFNGTLRETICSQKMMEVKCRTRFDYEFIRTSDISDGYQFYMVGYNDFIFFTTDGVYEVKNAFHEYLAPFDPNVRFTLATAFITVALILTGITLQHGIVSGVLIQILFQLFSIMIEQGTKLSVSKSAKSVLTTSRKIVLISFIPAAMILSIYYKSFLKSDFTIPTPYKTEWGTLKQLVDEGFEILVPMENCRLRCRHRPHEIIVVVICKPDQSDDLAAAVMCQQLIKYQKYISYYQAVSRYDSEVEKFGIEHVPEHFSTVYALGNQSTYFCLEFIQEFLPLRLNIPKTALVVFRRHFNYFWRLFQEGQGNGKKIAHNLDSRDSLLNTPRGYYIATTGDDNYNWVHKRMNVLLSSGIYWFWETMEKMDDDDVKPTTIPVKALTIPDFELALNGWMRLLIVCTVVLALELILACRTYYRREIFK</sequence>
<feature type="signal peptide" evidence="2">
    <location>
        <begin position="1"/>
        <end position="23"/>
    </location>
</feature>
<protein>
    <recommendedName>
        <fullName evidence="5">Ionotropic receptor</fullName>
    </recommendedName>
</protein>
<keyword evidence="1" id="KW-0812">Transmembrane</keyword>
<evidence type="ECO:0000313" key="3">
    <source>
        <dbReference type="EMBL" id="CAG7727751.1"/>
    </source>
</evidence>
<keyword evidence="2" id="KW-0732">Signal</keyword>
<keyword evidence="4" id="KW-1185">Reference proteome</keyword>
<evidence type="ECO:0000256" key="2">
    <source>
        <dbReference type="SAM" id="SignalP"/>
    </source>
</evidence>
<dbReference type="AlphaFoldDB" id="A0A8J2KLZ0"/>
<evidence type="ECO:0008006" key="5">
    <source>
        <dbReference type="Google" id="ProtNLM"/>
    </source>
</evidence>
<proteinExistence type="predicted"/>
<feature type="transmembrane region" description="Helical" evidence="1">
    <location>
        <begin position="700"/>
        <end position="723"/>
    </location>
</feature>
<organism evidence="3 4">
    <name type="scientific">Allacma fusca</name>
    <dbReference type="NCBI Taxonomy" id="39272"/>
    <lineage>
        <taxon>Eukaryota</taxon>
        <taxon>Metazoa</taxon>
        <taxon>Ecdysozoa</taxon>
        <taxon>Arthropoda</taxon>
        <taxon>Hexapoda</taxon>
        <taxon>Collembola</taxon>
        <taxon>Symphypleona</taxon>
        <taxon>Sminthuridae</taxon>
        <taxon>Allacma</taxon>
    </lineage>
</organism>
<gene>
    <name evidence="3" type="ORF">AFUS01_LOCUS16580</name>
</gene>
<accession>A0A8J2KLZ0</accession>
<feature type="chain" id="PRO_5035211397" description="Ionotropic receptor" evidence="2">
    <location>
        <begin position="24"/>
        <end position="729"/>
    </location>
</feature>
<keyword evidence="1" id="KW-1133">Transmembrane helix</keyword>
<dbReference type="EMBL" id="CAJVCH010153500">
    <property type="protein sequence ID" value="CAG7727751.1"/>
    <property type="molecule type" value="Genomic_DNA"/>
</dbReference>
<reference evidence="3" key="1">
    <citation type="submission" date="2021-06" db="EMBL/GenBank/DDBJ databases">
        <authorList>
            <person name="Hodson N. C."/>
            <person name="Mongue J. A."/>
            <person name="Jaron S. K."/>
        </authorList>
    </citation>
    <scope>NUCLEOTIDE SEQUENCE</scope>
</reference>
<evidence type="ECO:0000313" key="4">
    <source>
        <dbReference type="Proteomes" id="UP000708208"/>
    </source>
</evidence>
<evidence type="ECO:0000256" key="1">
    <source>
        <dbReference type="SAM" id="Phobius"/>
    </source>
</evidence>